<keyword evidence="4" id="KW-1185">Reference proteome</keyword>
<evidence type="ECO:0000256" key="1">
    <source>
        <dbReference type="ARBA" id="ARBA00022801"/>
    </source>
</evidence>
<dbReference type="Pfam" id="PF07228">
    <property type="entry name" value="SpoIIE"/>
    <property type="match status" value="1"/>
</dbReference>
<name>A0A7V8SXH2_9BACT</name>
<dbReference type="Proteomes" id="UP000567293">
    <property type="component" value="Unassembled WGS sequence"/>
</dbReference>
<sequence length="188" mass="19955">AALLGALAMGIFHAHTAECAGSPPEVLAALNDRIHAVGLDGRFVVMLFAVLDRGAQQLALANAGNPYPLLLRGGGVEEIAVSGIPLGLMEGTRYDTVSLDLRLGDVVVFASDGILECQNREQEAFGTGRLVELLTSLPEDAPAKDISSAILGATDEFRHDAPVQNDDRSLIVLRVTDRLDLSRLPVVY</sequence>
<protein>
    <submittedName>
        <fullName evidence="3">Serine/threonine-protein phosphatase</fullName>
    </submittedName>
</protein>
<feature type="domain" description="PPM-type phosphatase" evidence="2">
    <location>
        <begin position="1"/>
        <end position="175"/>
    </location>
</feature>
<dbReference type="InterPro" id="IPR036457">
    <property type="entry name" value="PPM-type-like_dom_sf"/>
</dbReference>
<dbReference type="InterPro" id="IPR001932">
    <property type="entry name" value="PPM-type_phosphatase-like_dom"/>
</dbReference>
<evidence type="ECO:0000313" key="3">
    <source>
        <dbReference type="EMBL" id="MBA0085712.1"/>
    </source>
</evidence>
<dbReference type="PANTHER" id="PTHR43156">
    <property type="entry name" value="STAGE II SPORULATION PROTEIN E-RELATED"/>
    <property type="match status" value="1"/>
</dbReference>
<reference evidence="3" key="1">
    <citation type="submission" date="2020-06" db="EMBL/GenBank/DDBJ databases">
        <title>Legume-microbial interactions unlock mineral nutrients during tropical forest succession.</title>
        <authorList>
            <person name="Epihov D.Z."/>
        </authorList>
    </citation>
    <scope>NUCLEOTIDE SEQUENCE [LARGE SCALE GENOMIC DNA]</scope>
    <source>
        <strain evidence="3">Pan2503</strain>
    </source>
</reference>
<dbReference type="GO" id="GO:0016791">
    <property type="term" value="F:phosphatase activity"/>
    <property type="evidence" value="ECO:0007669"/>
    <property type="project" value="TreeGrafter"/>
</dbReference>
<organism evidence="3 4">
    <name type="scientific">Candidatus Acidiferrum panamense</name>
    <dbReference type="NCBI Taxonomy" id="2741543"/>
    <lineage>
        <taxon>Bacteria</taxon>
        <taxon>Pseudomonadati</taxon>
        <taxon>Acidobacteriota</taxon>
        <taxon>Terriglobia</taxon>
        <taxon>Candidatus Acidiferrales</taxon>
        <taxon>Candidatus Acidiferrum</taxon>
    </lineage>
</organism>
<evidence type="ECO:0000259" key="2">
    <source>
        <dbReference type="SMART" id="SM00331"/>
    </source>
</evidence>
<dbReference type="AlphaFoldDB" id="A0A7V8SXH2"/>
<proteinExistence type="predicted"/>
<dbReference type="SMART" id="SM00331">
    <property type="entry name" value="PP2C_SIG"/>
    <property type="match status" value="1"/>
</dbReference>
<dbReference type="EMBL" id="JACDQQ010001171">
    <property type="protein sequence ID" value="MBA0085712.1"/>
    <property type="molecule type" value="Genomic_DNA"/>
</dbReference>
<gene>
    <name evidence="3" type="ORF">HRJ53_12010</name>
</gene>
<dbReference type="PANTHER" id="PTHR43156:SF2">
    <property type="entry name" value="STAGE II SPORULATION PROTEIN E"/>
    <property type="match status" value="1"/>
</dbReference>
<dbReference type="SUPFAM" id="SSF81606">
    <property type="entry name" value="PP2C-like"/>
    <property type="match status" value="1"/>
</dbReference>
<keyword evidence="1" id="KW-0378">Hydrolase</keyword>
<dbReference type="InterPro" id="IPR052016">
    <property type="entry name" value="Bact_Sigma-Reg"/>
</dbReference>
<comment type="caution">
    <text evidence="3">The sequence shown here is derived from an EMBL/GenBank/DDBJ whole genome shotgun (WGS) entry which is preliminary data.</text>
</comment>
<feature type="non-terminal residue" evidence="3">
    <location>
        <position position="1"/>
    </location>
</feature>
<accession>A0A7V8SXH2</accession>
<dbReference type="Gene3D" id="3.60.40.10">
    <property type="entry name" value="PPM-type phosphatase domain"/>
    <property type="match status" value="1"/>
</dbReference>
<evidence type="ECO:0000313" key="4">
    <source>
        <dbReference type="Proteomes" id="UP000567293"/>
    </source>
</evidence>